<dbReference type="GO" id="GO:0020037">
    <property type="term" value="F:heme binding"/>
    <property type="evidence" value="ECO:0007669"/>
    <property type="project" value="InterPro"/>
</dbReference>
<dbReference type="InterPro" id="IPR017972">
    <property type="entry name" value="Cyt_P450_CS"/>
</dbReference>
<dbReference type="Proteomes" id="UP000016924">
    <property type="component" value="Unassembled WGS sequence"/>
</dbReference>
<dbReference type="RefSeq" id="XP_007784519.1">
    <property type="nucleotide sequence ID" value="XM_007786329.1"/>
</dbReference>
<name>R7Z4V8_CONA1</name>
<dbReference type="EMBL" id="JH767608">
    <property type="protein sequence ID" value="EON69202.1"/>
    <property type="molecule type" value="Genomic_DNA"/>
</dbReference>
<proteinExistence type="inferred from homology"/>
<dbReference type="STRING" id="1168221.R7Z4V8"/>
<dbReference type="eggNOG" id="KOG0158">
    <property type="taxonomic scope" value="Eukaryota"/>
</dbReference>
<dbReference type="GO" id="GO:0005506">
    <property type="term" value="F:iron ion binding"/>
    <property type="evidence" value="ECO:0007669"/>
    <property type="project" value="InterPro"/>
</dbReference>
<evidence type="ECO:0000256" key="7">
    <source>
        <dbReference type="RuleBase" id="RU000461"/>
    </source>
</evidence>
<dbReference type="InterPro" id="IPR001128">
    <property type="entry name" value="Cyt_P450"/>
</dbReference>
<gene>
    <name evidence="8" type="ORF">W97_08561</name>
</gene>
<dbReference type="OrthoDB" id="1470350at2759"/>
<dbReference type="PRINTS" id="PR00463">
    <property type="entry name" value="EP450I"/>
</dbReference>
<evidence type="ECO:0000313" key="8">
    <source>
        <dbReference type="EMBL" id="EON69202.1"/>
    </source>
</evidence>
<dbReference type="GO" id="GO:0004497">
    <property type="term" value="F:monooxygenase activity"/>
    <property type="evidence" value="ECO:0007669"/>
    <property type="project" value="UniProtKB-KW"/>
</dbReference>
<evidence type="ECO:0000256" key="3">
    <source>
        <dbReference type="ARBA" id="ARBA00022617"/>
    </source>
</evidence>
<dbReference type="SUPFAM" id="SSF48264">
    <property type="entry name" value="Cytochrome P450"/>
    <property type="match status" value="1"/>
</dbReference>
<dbReference type="AlphaFoldDB" id="R7Z4V8"/>
<evidence type="ECO:0000256" key="2">
    <source>
        <dbReference type="ARBA" id="ARBA00010617"/>
    </source>
</evidence>
<protein>
    <recommendedName>
        <fullName evidence="10">Cytochrome P450 monooxygenase</fullName>
    </recommendedName>
</protein>
<comment type="cofactor">
    <cofactor evidence="1 6">
        <name>heme</name>
        <dbReference type="ChEBI" id="CHEBI:30413"/>
    </cofactor>
</comment>
<organism evidence="8 9">
    <name type="scientific">Coniosporium apollinis (strain CBS 100218)</name>
    <name type="common">Rock-inhabiting black yeast</name>
    <dbReference type="NCBI Taxonomy" id="1168221"/>
    <lineage>
        <taxon>Eukaryota</taxon>
        <taxon>Fungi</taxon>
        <taxon>Dikarya</taxon>
        <taxon>Ascomycota</taxon>
        <taxon>Pezizomycotina</taxon>
        <taxon>Dothideomycetes</taxon>
        <taxon>Dothideomycetes incertae sedis</taxon>
        <taxon>Coniosporium</taxon>
    </lineage>
</organism>
<keyword evidence="5 6" id="KW-0408">Iron</keyword>
<evidence type="ECO:0000256" key="1">
    <source>
        <dbReference type="ARBA" id="ARBA00001971"/>
    </source>
</evidence>
<keyword evidence="9" id="KW-1185">Reference proteome</keyword>
<dbReference type="InterPro" id="IPR036396">
    <property type="entry name" value="Cyt_P450_sf"/>
</dbReference>
<comment type="similarity">
    <text evidence="2 7">Belongs to the cytochrome P450 family.</text>
</comment>
<reference evidence="9" key="1">
    <citation type="submission" date="2012-06" db="EMBL/GenBank/DDBJ databases">
        <title>The genome sequence of Coniosporium apollinis CBS 100218.</title>
        <authorList>
            <consortium name="The Broad Institute Genome Sequencing Platform"/>
            <person name="Cuomo C."/>
            <person name="Gorbushina A."/>
            <person name="Noack S."/>
            <person name="Walker B."/>
            <person name="Young S.K."/>
            <person name="Zeng Q."/>
            <person name="Gargeya S."/>
            <person name="Fitzgerald M."/>
            <person name="Haas B."/>
            <person name="Abouelleil A."/>
            <person name="Alvarado L."/>
            <person name="Arachchi H.M."/>
            <person name="Berlin A.M."/>
            <person name="Chapman S.B."/>
            <person name="Goldberg J."/>
            <person name="Griggs A."/>
            <person name="Gujja S."/>
            <person name="Hansen M."/>
            <person name="Howarth C."/>
            <person name="Imamovic A."/>
            <person name="Larimer J."/>
            <person name="McCowan C."/>
            <person name="Montmayeur A."/>
            <person name="Murphy C."/>
            <person name="Neiman D."/>
            <person name="Pearson M."/>
            <person name="Priest M."/>
            <person name="Roberts A."/>
            <person name="Saif S."/>
            <person name="Shea T."/>
            <person name="Sisk P."/>
            <person name="Sykes S."/>
            <person name="Wortman J."/>
            <person name="Nusbaum C."/>
            <person name="Birren B."/>
        </authorList>
    </citation>
    <scope>NUCLEOTIDE SEQUENCE [LARGE SCALE GENOMIC DNA]</scope>
    <source>
        <strain evidence="9">CBS 100218</strain>
    </source>
</reference>
<evidence type="ECO:0000313" key="9">
    <source>
        <dbReference type="Proteomes" id="UP000016924"/>
    </source>
</evidence>
<evidence type="ECO:0000256" key="5">
    <source>
        <dbReference type="ARBA" id="ARBA00023004"/>
    </source>
</evidence>
<dbReference type="PANTHER" id="PTHR24305">
    <property type="entry name" value="CYTOCHROME P450"/>
    <property type="match status" value="1"/>
</dbReference>
<keyword evidence="4 6" id="KW-0479">Metal-binding</keyword>
<dbReference type="PROSITE" id="PS00086">
    <property type="entry name" value="CYTOCHROME_P450"/>
    <property type="match status" value="1"/>
</dbReference>
<dbReference type="HOGENOM" id="CLU_001570_14_11_1"/>
<accession>R7Z4V8</accession>
<feature type="binding site" description="axial binding residue" evidence="6">
    <location>
        <position position="383"/>
    </location>
    <ligand>
        <name>heme</name>
        <dbReference type="ChEBI" id="CHEBI:30413"/>
    </ligand>
    <ligandPart>
        <name>Fe</name>
        <dbReference type="ChEBI" id="CHEBI:18248"/>
    </ligandPart>
</feature>
<keyword evidence="7" id="KW-0503">Monooxygenase</keyword>
<evidence type="ECO:0000256" key="4">
    <source>
        <dbReference type="ARBA" id="ARBA00022723"/>
    </source>
</evidence>
<dbReference type="GeneID" id="19905872"/>
<evidence type="ECO:0000256" key="6">
    <source>
        <dbReference type="PIRSR" id="PIRSR602401-1"/>
    </source>
</evidence>
<dbReference type="InterPro" id="IPR050121">
    <property type="entry name" value="Cytochrome_P450_monoxygenase"/>
</dbReference>
<evidence type="ECO:0008006" key="10">
    <source>
        <dbReference type="Google" id="ProtNLM"/>
    </source>
</evidence>
<sequence>MKTRKLHDKYGPVVRLSPDELAFNTLGAWVDIYGHRNGRKDLSKHPIHVGAVDPLPGVQTISMADHDNHARQRKALSHGFSKQALWFQESIVQEFVTKLMNNIHQFAEKGEVFDIVRWFNFITFDVIGDLSFGESFGCLDRGEFHFWITLIFDAVKAGAIEQASRRFATAGSPTQKFLMKFAQGALAKRRADHLAYSREKVMRRLQAKGSDRKDFIHYILRQAEVYDLSQDEVIVNAALFIVAGSETTASSLAALTNNLLRHPDVYAKLKEEIRTTFRFESDIRLEVANSLPYLNACIEENLRIFPPAPIGFLRAIQEGGDVIDGHQIPGGTAVSVSSWCAHHSTENFKDPDLFLPERWLDDKRFQDDKKLASRPFSLGPRGCIGKDLSYLEMRLVLCRLIWNFDLVNADDAEDWNPEGDMKHMKAYSTWQKPGLKVMAVKVER</sequence>
<dbReference type="CDD" id="cd11058">
    <property type="entry name" value="CYP60B-like"/>
    <property type="match status" value="1"/>
</dbReference>
<dbReference type="OMA" id="SSWCAHH"/>
<keyword evidence="7" id="KW-0560">Oxidoreductase</keyword>
<dbReference type="PRINTS" id="PR00385">
    <property type="entry name" value="P450"/>
</dbReference>
<dbReference type="Gene3D" id="1.10.630.10">
    <property type="entry name" value="Cytochrome P450"/>
    <property type="match status" value="1"/>
</dbReference>
<dbReference type="PANTHER" id="PTHR24305:SF210">
    <property type="entry name" value="CYTOCHROME P450 MONOOXYGENASE ASQL-RELATED"/>
    <property type="match status" value="1"/>
</dbReference>
<dbReference type="GO" id="GO:0016705">
    <property type="term" value="F:oxidoreductase activity, acting on paired donors, with incorporation or reduction of molecular oxygen"/>
    <property type="evidence" value="ECO:0007669"/>
    <property type="project" value="InterPro"/>
</dbReference>
<dbReference type="Pfam" id="PF00067">
    <property type="entry name" value="p450"/>
    <property type="match status" value="1"/>
</dbReference>
<dbReference type="InterPro" id="IPR002401">
    <property type="entry name" value="Cyt_P450_E_grp-I"/>
</dbReference>
<keyword evidence="3 6" id="KW-0349">Heme</keyword>